<evidence type="ECO:0000313" key="2">
    <source>
        <dbReference type="EMBL" id="QJY47921.1"/>
    </source>
</evidence>
<dbReference type="KEGG" id="pbro:HOP40_20730"/>
<proteinExistence type="predicted"/>
<dbReference type="RefSeq" id="WP_172161069.1">
    <property type="nucleotide sequence ID" value="NZ_CP053564.1"/>
</dbReference>
<gene>
    <name evidence="2" type="ORF">HOP40_20730</name>
</gene>
<feature type="region of interest" description="Disordered" evidence="1">
    <location>
        <begin position="131"/>
        <end position="179"/>
    </location>
</feature>
<keyword evidence="3" id="KW-1185">Reference proteome</keyword>
<feature type="compositionally biased region" description="Low complexity" evidence="1">
    <location>
        <begin position="169"/>
        <end position="179"/>
    </location>
</feature>
<dbReference type="AlphaFoldDB" id="A0A6M6JNN4"/>
<dbReference type="Proteomes" id="UP000505377">
    <property type="component" value="Chromosome"/>
</dbReference>
<protein>
    <submittedName>
        <fullName evidence="2">Uncharacterized protein</fullName>
    </submittedName>
</protein>
<accession>A0A6M6JNN4</accession>
<name>A0A6M6JNN4_9PSEU</name>
<dbReference type="EMBL" id="CP053564">
    <property type="protein sequence ID" value="QJY47921.1"/>
    <property type="molecule type" value="Genomic_DNA"/>
</dbReference>
<evidence type="ECO:0000256" key="1">
    <source>
        <dbReference type="SAM" id="MobiDB-lite"/>
    </source>
</evidence>
<feature type="compositionally biased region" description="Low complexity" evidence="1">
    <location>
        <begin position="143"/>
        <end position="156"/>
    </location>
</feature>
<feature type="compositionally biased region" description="Basic and acidic residues" evidence="1">
    <location>
        <begin position="157"/>
        <end position="168"/>
    </location>
</feature>
<sequence length="179" mass="18595">MRREWLRSFLARRTAPRNAMPYIAATLAHAGHDLRRAMESGHPTACELLGLTATGSVYVGRPNPIEALTATATPARATLLALAVLLGAAEDATGRQTWRNPTRENGAYFAALRDWGYPLSPVEELALGEVDATPSPCDDSADEVAAADAGDDAGATADHDTDGEDHGAATDAGEAAATG</sequence>
<evidence type="ECO:0000313" key="3">
    <source>
        <dbReference type="Proteomes" id="UP000505377"/>
    </source>
</evidence>
<organism evidence="2 3">
    <name type="scientific">Pseudonocardia broussonetiae</name>
    <dbReference type="NCBI Taxonomy" id="2736640"/>
    <lineage>
        <taxon>Bacteria</taxon>
        <taxon>Bacillati</taxon>
        <taxon>Actinomycetota</taxon>
        <taxon>Actinomycetes</taxon>
        <taxon>Pseudonocardiales</taxon>
        <taxon>Pseudonocardiaceae</taxon>
        <taxon>Pseudonocardia</taxon>
    </lineage>
</organism>
<reference evidence="2 3" key="1">
    <citation type="submission" date="2020-05" db="EMBL/GenBank/DDBJ databases">
        <authorList>
            <person name="Mo P."/>
        </authorList>
    </citation>
    <scope>NUCLEOTIDE SEQUENCE [LARGE SCALE GENOMIC DNA]</scope>
    <source>
        <strain evidence="2 3">Gen01</strain>
    </source>
</reference>